<name>A0A370WY31_9GAMM</name>
<accession>A0A370WY31</accession>
<dbReference type="AlphaFoldDB" id="A0A370WY31"/>
<reference evidence="1 2" key="1">
    <citation type="submission" date="2018-07" db="EMBL/GenBank/DDBJ databases">
        <title>Dyella monticola sp. nov. and Dyella psychrodurans sp. nov. isolated from monsoon evergreen broad-leaved forest soil of Dinghu Mountain, China.</title>
        <authorList>
            <person name="Gao Z."/>
            <person name="Qiu L."/>
        </authorList>
    </citation>
    <scope>NUCLEOTIDE SEQUENCE [LARGE SCALE GENOMIC DNA]</scope>
    <source>
        <strain evidence="1 2">4MSK11</strain>
    </source>
</reference>
<evidence type="ECO:0000313" key="2">
    <source>
        <dbReference type="Proteomes" id="UP000255334"/>
    </source>
</evidence>
<evidence type="ECO:0000313" key="1">
    <source>
        <dbReference type="EMBL" id="RDS81029.1"/>
    </source>
</evidence>
<dbReference type="Proteomes" id="UP000255334">
    <property type="component" value="Unassembled WGS sequence"/>
</dbReference>
<protein>
    <submittedName>
        <fullName evidence="1">Uncharacterized protein</fullName>
    </submittedName>
</protein>
<organism evidence="1 2">
    <name type="scientific">Dyella psychrodurans</name>
    <dbReference type="NCBI Taxonomy" id="1927960"/>
    <lineage>
        <taxon>Bacteria</taxon>
        <taxon>Pseudomonadati</taxon>
        <taxon>Pseudomonadota</taxon>
        <taxon>Gammaproteobacteria</taxon>
        <taxon>Lysobacterales</taxon>
        <taxon>Rhodanobacteraceae</taxon>
        <taxon>Dyella</taxon>
    </lineage>
</organism>
<gene>
    <name evidence="1" type="ORF">DWU99_18435</name>
</gene>
<proteinExistence type="predicted"/>
<keyword evidence="2" id="KW-1185">Reference proteome</keyword>
<dbReference type="EMBL" id="QRBF01000008">
    <property type="protein sequence ID" value="RDS81029.1"/>
    <property type="molecule type" value="Genomic_DNA"/>
</dbReference>
<comment type="caution">
    <text evidence="1">The sequence shown here is derived from an EMBL/GenBank/DDBJ whole genome shotgun (WGS) entry which is preliminary data.</text>
</comment>
<sequence>MHTMHYQTLMQQIPLLRTCQAEMTHSASQLQENRQLGRMGVHWYVMLGLDTLAEVHAAAMCELEQQRYLTTQTLARSGITHAINVLYVLSDPEADRLSGGLRHHLDERRARADAWRAVAPADQVVLAQQYGQHLTAFSRAQPWYANAPRWPSLCERADAIGWGEWVHPALLGAANHEQALAQEVLNTMECEQRSSEPERKAAHELRNTKHGSDAVYLEAIALRMFAQALQHAALILGDAVATTVAESTASQIDPLLAEHQRVADLLQEEDSNIYIRMGG</sequence>